<accession>A0A7S4BXT9</accession>
<protein>
    <submittedName>
        <fullName evidence="1">Uncharacterized protein</fullName>
    </submittedName>
</protein>
<dbReference type="AlphaFoldDB" id="A0A7S4BXT9"/>
<gene>
    <name evidence="1" type="ORF">PCAR00345_LOCUS33248</name>
</gene>
<evidence type="ECO:0000313" key="1">
    <source>
        <dbReference type="EMBL" id="CAE0780609.1"/>
    </source>
</evidence>
<dbReference type="EMBL" id="HBIZ01051968">
    <property type="protein sequence ID" value="CAE0780609.1"/>
    <property type="molecule type" value="Transcribed_RNA"/>
</dbReference>
<reference evidence="1" key="1">
    <citation type="submission" date="2021-01" db="EMBL/GenBank/DDBJ databases">
        <authorList>
            <person name="Corre E."/>
            <person name="Pelletier E."/>
            <person name="Niang G."/>
            <person name="Scheremetjew M."/>
            <person name="Finn R."/>
            <person name="Kale V."/>
            <person name="Holt S."/>
            <person name="Cochrane G."/>
            <person name="Meng A."/>
            <person name="Brown T."/>
            <person name="Cohen L."/>
        </authorList>
    </citation>
    <scope>NUCLEOTIDE SEQUENCE</scope>
    <source>
        <strain evidence="1">CCMP645</strain>
    </source>
</reference>
<proteinExistence type="predicted"/>
<name>A0A7S4BXT9_CHRCT</name>
<organism evidence="1">
    <name type="scientific">Chrysotila carterae</name>
    <name type="common">Marine alga</name>
    <name type="synonym">Syracosphaera carterae</name>
    <dbReference type="NCBI Taxonomy" id="13221"/>
    <lineage>
        <taxon>Eukaryota</taxon>
        <taxon>Haptista</taxon>
        <taxon>Haptophyta</taxon>
        <taxon>Prymnesiophyceae</taxon>
        <taxon>Isochrysidales</taxon>
        <taxon>Isochrysidaceae</taxon>
        <taxon>Chrysotila</taxon>
    </lineage>
</organism>
<sequence>MYEFMKASKISTTDRSGFDDPSSEHAISTTTEILLQLTRSDECSVSAVRVHARAHRRSTDQRQQSMRASERPFASVRTCTLPSECAFEHLRSCAFSRITLTTAHANTASSYRGSARQVFFNHHLNNFDVLSCLPHSTTTLTPWLPAACGCSHVYQRTCLPKRFSAYQPATTAQPARA</sequence>